<dbReference type="Pfam" id="PF00593">
    <property type="entry name" value="TonB_dep_Rec_b-barrel"/>
    <property type="match status" value="1"/>
</dbReference>
<keyword evidence="7 16" id="KW-0732">Signal</keyword>
<evidence type="ECO:0000256" key="15">
    <source>
        <dbReference type="RuleBase" id="RU003357"/>
    </source>
</evidence>
<evidence type="ECO:0000313" key="19">
    <source>
        <dbReference type="EMBL" id="MFJ3044562.1"/>
    </source>
</evidence>
<comment type="caution">
    <text evidence="19">The sequence shown here is derived from an EMBL/GenBank/DDBJ whole genome shotgun (WGS) entry which is preliminary data.</text>
</comment>
<comment type="subcellular location">
    <subcellularLocation>
        <location evidence="1 14">Cell outer membrane</location>
        <topology evidence="1 14">Multi-pass membrane protein</topology>
    </subcellularLocation>
</comment>
<dbReference type="InterPro" id="IPR010105">
    <property type="entry name" value="TonB_sidphr_rcpt"/>
</dbReference>
<evidence type="ECO:0000256" key="11">
    <source>
        <dbReference type="ARBA" id="ARBA00023136"/>
    </source>
</evidence>
<name>A0ABW8ESX5_9BURK</name>
<feature type="chain" id="PRO_5046048894" evidence="16">
    <location>
        <begin position="38"/>
        <end position="718"/>
    </location>
</feature>
<dbReference type="SUPFAM" id="SSF56935">
    <property type="entry name" value="Porins"/>
    <property type="match status" value="1"/>
</dbReference>
<evidence type="ECO:0000256" key="12">
    <source>
        <dbReference type="ARBA" id="ARBA00023170"/>
    </source>
</evidence>
<dbReference type="InterPro" id="IPR012910">
    <property type="entry name" value="Plug_dom"/>
</dbReference>
<evidence type="ECO:0000256" key="14">
    <source>
        <dbReference type="PROSITE-ProRule" id="PRU01360"/>
    </source>
</evidence>
<feature type="domain" description="TonB-dependent receptor plug" evidence="18">
    <location>
        <begin position="81"/>
        <end position="180"/>
    </location>
</feature>
<feature type="domain" description="TonB-dependent receptor-like beta-barrel" evidence="17">
    <location>
        <begin position="258"/>
        <end position="687"/>
    </location>
</feature>
<evidence type="ECO:0000256" key="10">
    <source>
        <dbReference type="ARBA" id="ARBA00023077"/>
    </source>
</evidence>
<feature type="signal peptide" evidence="16">
    <location>
        <begin position="1"/>
        <end position="37"/>
    </location>
</feature>
<dbReference type="PANTHER" id="PTHR32552">
    <property type="entry name" value="FERRICHROME IRON RECEPTOR-RELATED"/>
    <property type="match status" value="1"/>
</dbReference>
<dbReference type="PROSITE" id="PS52016">
    <property type="entry name" value="TONB_DEPENDENT_REC_3"/>
    <property type="match status" value="1"/>
</dbReference>
<evidence type="ECO:0000256" key="7">
    <source>
        <dbReference type="ARBA" id="ARBA00022729"/>
    </source>
</evidence>
<evidence type="ECO:0000256" key="3">
    <source>
        <dbReference type="ARBA" id="ARBA00022448"/>
    </source>
</evidence>
<dbReference type="Proteomes" id="UP001617427">
    <property type="component" value="Unassembled WGS sequence"/>
</dbReference>
<dbReference type="InterPro" id="IPR037066">
    <property type="entry name" value="Plug_dom_sf"/>
</dbReference>
<evidence type="ECO:0000259" key="18">
    <source>
        <dbReference type="Pfam" id="PF07715"/>
    </source>
</evidence>
<keyword evidence="9" id="KW-0406">Ion transport</keyword>
<evidence type="ECO:0000313" key="20">
    <source>
        <dbReference type="Proteomes" id="UP001617427"/>
    </source>
</evidence>
<comment type="similarity">
    <text evidence="2 14 15">Belongs to the TonB-dependent receptor family.</text>
</comment>
<evidence type="ECO:0000256" key="8">
    <source>
        <dbReference type="ARBA" id="ARBA00023004"/>
    </source>
</evidence>
<sequence length="718" mass="78162">MYVISSCEALPAIRLKFPAVRTAVALLCLGLPPLAGAQTAVGDTLPQITVSDTQAQETPNGPANGYVARRSLSASKTDTSLLETPQSISVVTRQQMDDQAAQTLDAALRYTPAVYSQDNDIRFDQLSVRGFSADSYLDGLKLVVTNWFVTPRIDPYFLERAEVLRGPTSVLYGQGSPGGIVNMVSRMPTEETFHRIDMQAGNHDRYQLGFDVGGPLNGDGTVLYRVTGLGRAAGSQTDYVKEQRMAIAPSLTIKASGDTKITFLSSLQYDPKGGLFNPVPPSGSVLANGNGRIPPSRYLGDQTRDGMTRTQASLGYILDHRLNDTWSFRQNARYLHDDIDYYQSSVSSPLGADGRTAGIWANINNEHLTNFAIDNQLTGKFKTGGLQQTLLAGVDYQRTLAGINRGGAMVGSIDIFNPDYSALPSVSISTLENYSLTQGGLYLQDQARLGRWLLTLGGRQDWTTSDDVQRSAATGAVAARARQSDSAFTWRAGLNYVFDGGVSPYMSYATSFAPSIGTNSTGGLLKPTTGKQVEVGVKYQPAQTDALFTAALFNLVQQNVQTADPNNAMLTVQTGEIRSRGLELEARANLTRQLKFIASYTYQQLEVTKSNDGNEGKKPVEVPEQMASVWLDYTMGRFGAAAGVRYVGASAGNAENTLEVPSHTLVDAALRYDYDQHWRLALNAANLFNKEYVAYCSNNLFCYWGQTRSVLATVTYRW</sequence>
<gene>
    <name evidence="19" type="ORF">ACIPEN_01910</name>
</gene>
<keyword evidence="12 19" id="KW-0675">Receptor</keyword>
<evidence type="ECO:0000256" key="16">
    <source>
        <dbReference type="SAM" id="SignalP"/>
    </source>
</evidence>
<dbReference type="EMBL" id="JBIUZV010000001">
    <property type="protein sequence ID" value="MFJ3044562.1"/>
    <property type="molecule type" value="Genomic_DNA"/>
</dbReference>
<evidence type="ECO:0000256" key="9">
    <source>
        <dbReference type="ARBA" id="ARBA00023065"/>
    </source>
</evidence>
<evidence type="ECO:0000256" key="4">
    <source>
        <dbReference type="ARBA" id="ARBA00022452"/>
    </source>
</evidence>
<dbReference type="RefSeq" id="WP_402698113.1">
    <property type="nucleotide sequence ID" value="NZ_JBIUZV010000001.1"/>
</dbReference>
<keyword evidence="20" id="KW-1185">Reference proteome</keyword>
<evidence type="ECO:0000256" key="1">
    <source>
        <dbReference type="ARBA" id="ARBA00004571"/>
    </source>
</evidence>
<keyword evidence="3 14" id="KW-0813">Transport</keyword>
<proteinExistence type="inferred from homology"/>
<keyword evidence="13 14" id="KW-0998">Cell outer membrane</keyword>
<organism evidence="19 20">
    <name type="scientific">Herbaspirillum chlorophenolicum</name>
    <dbReference type="NCBI Taxonomy" id="211589"/>
    <lineage>
        <taxon>Bacteria</taxon>
        <taxon>Pseudomonadati</taxon>
        <taxon>Pseudomonadota</taxon>
        <taxon>Betaproteobacteria</taxon>
        <taxon>Burkholderiales</taxon>
        <taxon>Oxalobacteraceae</taxon>
        <taxon>Herbaspirillum</taxon>
    </lineage>
</organism>
<evidence type="ECO:0000259" key="17">
    <source>
        <dbReference type="Pfam" id="PF00593"/>
    </source>
</evidence>
<dbReference type="Pfam" id="PF07715">
    <property type="entry name" value="Plug"/>
    <property type="match status" value="1"/>
</dbReference>
<protein>
    <submittedName>
        <fullName evidence="19">TonB-dependent siderophore receptor</fullName>
    </submittedName>
</protein>
<dbReference type="Gene3D" id="2.40.170.20">
    <property type="entry name" value="TonB-dependent receptor, beta-barrel domain"/>
    <property type="match status" value="1"/>
</dbReference>
<reference evidence="19 20" key="1">
    <citation type="submission" date="2024-10" db="EMBL/GenBank/DDBJ databases">
        <title>The Natural Products Discovery Center: Release of the First 8490 Sequenced Strains for Exploring Actinobacteria Biosynthetic Diversity.</title>
        <authorList>
            <person name="Kalkreuter E."/>
            <person name="Kautsar S.A."/>
            <person name="Yang D."/>
            <person name="Bader C.D."/>
            <person name="Teijaro C.N."/>
            <person name="Fluegel L."/>
            <person name="Davis C.M."/>
            <person name="Simpson J.R."/>
            <person name="Lauterbach L."/>
            <person name="Steele A.D."/>
            <person name="Gui C."/>
            <person name="Meng S."/>
            <person name="Li G."/>
            <person name="Viehrig K."/>
            <person name="Ye F."/>
            <person name="Su P."/>
            <person name="Kiefer A.F."/>
            <person name="Nichols A."/>
            <person name="Cepeda A.J."/>
            <person name="Yan W."/>
            <person name="Fan B."/>
            <person name="Jiang Y."/>
            <person name="Adhikari A."/>
            <person name="Zheng C.-J."/>
            <person name="Schuster L."/>
            <person name="Cowan T.M."/>
            <person name="Smanski M.J."/>
            <person name="Chevrette M.G."/>
            <person name="De Carvalho L.P.S."/>
            <person name="Shen B."/>
        </authorList>
    </citation>
    <scope>NUCLEOTIDE SEQUENCE [LARGE SCALE GENOMIC DNA]</scope>
    <source>
        <strain evidence="19 20">NPDC087045</strain>
    </source>
</reference>
<keyword evidence="10 15" id="KW-0798">TonB box</keyword>
<dbReference type="PANTHER" id="PTHR32552:SF68">
    <property type="entry name" value="FERRICHROME OUTER MEMBRANE TRANSPORTER_PHAGE RECEPTOR"/>
    <property type="match status" value="1"/>
</dbReference>
<keyword evidence="6 14" id="KW-0812">Transmembrane</keyword>
<keyword evidence="4 14" id="KW-1134">Transmembrane beta strand</keyword>
<evidence type="ECO:0000256" key="5">
    <source>
        <dbReference type="ARBA" id="ARBA00022496"/>
    </source>
</evidence>
<accession>A0ABW8ESX5</accession>
<dbReference type="Gene3D" id="2.170.130.10">
    <property type="entry name" value="TonB-dependent receptor, plug domain"/>
    <property type="match status" value="1"/>
</dbReference>
<keyword evidence="11 14" id="KW-0472">Membrane</keyword>
<evidence type="ECO:0000256" key="13">
    <source>
        <dbReference type="ARBA" id="ARBA00023237"/>
    </source>
</evidence>
<dbReference type="NCBIfam" id="TIGR01783">
    <property type="entry name" value="TonB-siderophor"/>
    <property type="match status" value="1"/>
</dbReference>
<evidence type="ECO:0000256" key="6">
    <source>
        <dbReference type="ARBA" id="ARBA00022692"/>
    </source>
</evidence>
<dbReference type="InterPro" id="IPR000531">
    <property type="entry name" value="Beta-barrel_TonB"/>
</dbReference>
<evidence type="ECO:0000256" key="2">
    <source>
        <dbReference type="ARBA" id="ARBA00009810"/>
    </source>
</evidence>
<keyword evidence="5" id="KW-0410">Iron transport</keyword>
<keyword evidence="8" id="KW-0408">Iron</keyword>
<dbReference type="CDD" id="cd01347">
    <property type="entry name" value="ligand_gated_channel"/>
    <property type="match status" value="1"/>
</dbReference>
<dbReference type="InterPro" id="IPR039426">
    <property type="entry name" value="TonB-dep_rcpt-like"/>
</dbReference>
<dbReference type="InterPro" id="IPR036942">
    <property type="entry name" value="Beta-barrel_TonB_sf"/>
</dbReference>